<reference evidence="1" key="1">
    <citation type="submission" date="2024-05" db="EMBL/GenBank/DDBJ databases">
        <authorList>
            <person name="Luo Y.-C."/>
            <person name="Nicholds J."/>
            <person name="Mortimer T."/>
            <person name="Maboni G."/>
        </authorList>
    </citation>
    <scope>NUCLEOTIDE SEQUENCE</scope>
    <source>
        <strain evidence="2">143769</strain>
        <strain evidence="1">148131</strain>
    </source>
</reference>
<dbReference type="RefSeq" id="WP_368647992.1">
    <property type="nucleotide sequence ID" value="NZ_CP158258.1"/>
</dbReference>
<dbReference type="AlphaFoldDB" id="A0AB39DWT2"/>
<proteinExistence type="predicted"/>
<evidence type="ECO:0000313" key="1">
    <source>
        <dbReference type="EMBL" id="XDJ58155.1"/>
    </source>
</evidence>
<accession>A0AB39DWT2</accession>
<dbReference type="EMBL" id="CP158265">
    <property type="protein sequence ID" value="XDJ75973.1"/>
    <property type="molecule type" value="Genomic_DNA"/>
</dbReference>
<organism evidence="1">
    <name type="scientific">Castellaniella ginsengisoli</name>
    <dbReference type="NCBI Taxonomy" id="546114"/>
    <lineage>
        <taxon>Bacteria</taxon>
        <taxon>Pseudomonadati</taxon>
        <taxon>Pseudomonadota</taxon>
        <taxon>Betaproteobacteria</taxon>
        <taxon>Burkholderiales</taxon>
        <taxon>Alcaligenaceae</taxon>
        <taxon>Castellaniella</taxon>
    </lineage>
</organism>
<evidence type="ECO:0000313" key="2">
    <source>
        <dbReference type="EMBL" id="XDJ75973.1"/>
    </source>
</evidence>
<gene>
    <name evidence="1" type="ORF">ABRY90_12975</name>
    <name evidence="2" type="ORF">ABRZ10_07130</name>
</gene>
<protein>
    <submittedName>
        <fullName evidence="1">Uncharacterized protein</fullName>
    </submittedName>
</protein>
<sequence>MSQGVIPNSELAALFEGTDFGGLDHRKLLESSVLKKAMGYHCGHTITTIMKDMGLINADGKVLRRGQMVLREAYGHLTTNGGDSMTKATMLEPVAYRSKESPYLFSLGGPEADGFDGLITTTQAEAYAAARARVALEAAEEAVVTLYEADEPPFLLDITRAIRALLPSTPARPESEQ</sequence>
<name>A0AB39DWT2_9BURK</name>
<dbReference type="EMBL" id="CP158258">
    <property type="protein sequence ID" value="XDJ58155.1"/>
    <property type="molecule type" value="Genomic_DNA"/>
</dbReference>